<name>A0A816MTX4_9BILA</name>
<dbReference type="Proteomes" id="UP000676336">
    <property type="component" value="Unassembled WGS sequence"/>
</dbReference>
<comment type="caution">
    <text evidence="3">The sequence shown here is derived from an EMBL/GenBank/DDBJ whole genome shotgun (WGS) entry which is preliminary data.</text>
</comment>
<dbReference type="EMBL" id="CAJOBI010312145">
    <property type="protein sequence ID" value="CAF5171631.1"/>
    <property type="molecule type" value="Genomic_DNA"/>
</dbReference>
<dbReference type="Proteomes" id="UP000681720">
    <property type="component" value="Unassembled WGS sequence"/>
</dbReference>
<evidence type="ECO:0000313" key="6">
    <source>
        <dbReference type="Proteomes" id="UP000663824"/>
    </source>
</evidence>
<gene>
    <name evidence="1" type="ORF">CJN711_LOCUS27117</name>
    <name evidence="4" type="ORF">GIL414_LOCUS25594</name>
    <name evidence="2" type="ORF">KQP761_LOCUS26666</name>
    <name evidence="3" type="ORF">MBJ925_LOCUS9105</name>
    <name evidence="5" type="ORF">SMN809_LOCUS65834</name>
</gene>
<sequence>MESNTDASGYTQLATAPIMNMDSLILIACDNINYTNANIYLINQSCQIIDNYSSKESNQFEILTKIRVPQKPFRIEIILTLTNGKNVQRIEKQLISSIELTNQPWSNNSNEL</sequence>
<reference evidence="3" key="1">
    <citation type="submission" date="2021-02" db="EMBL/GenBank/DDBJ databases">
        <authorList>
            <person name="Nowell W R."/>
        </authorList>
    </citation>
    <scope>NUCLEOTIDE SEQUENCE</scope>
</reference>
<protein>
    <submittedName>
        <fullName evidence="3">Uncharacterized protein</fullName>
    </submittedName>
</protein>
<dbReference type="EMBL" id="CAJNRE010003409">
    <property type="protein sequence ID" value="CAF2018297.1"/>
    <property type="molecule type" value="Genomic_DNA"/>
</dbReference>
<evidence type="ECO:0000313" key="4">
    <source>
        <dbReference type="EMBL" id="CAF4295441.1"/>
    </source>
</evidence>
<evidence type="ECO:0000313" key="3">
    <source>
        <dbReference type="EMBL" id="CAF2018297.1"/>
    </source>
</evidence>
<dbReference type="Proteomes" id="UP000663855">
    <property type="component" value="Unassembled WGS sequence"/>
</dbReference>
<evidence type="ECO:0000313" key="1">
    <source>
        <dbReference type="EMBL" id="CAF1498669.1"/>
    </source>
</evidence>
<accession>A0A816MTX4</accession>
<dbReference type="AlphaFoldDB" id="A0A816MTX4"/>
<dbReference type="EMBL" id="CAJNOV010012850">
    <property type="protein sequence ID" value="CAF1498669.1"/>
    <property type="molecule type" value="Genomic_DNA"/>
</dbReference>
<proteinExistence type="predicted"/>
<organism evidence="3 6">
    <name type="scientific">Rotaria magnacalcarata</name>
    <dbReference type="NCBI Taxonomy" id="392030"/>
    <lineage>
        <taxon>Eukaryota</taxon>
        <taxon>Metazoa</taxon>
        <taxon>Spiralia</taxon>
        <taxon>Gnathifera</taxon>
        <taxon>Rotifera</taxon>
        <taxon>Eurotatoria</taxon>
        <taxon>Bdelloidea</taxon>
        <taxon>Philodinida</taxon>
        <taxon>Philodinidae</taxon>
        <taxon>Rotaria</taxon>
    </lineage>
</organism>
<dbReference type="Proteomes" id="UP000663824">
    <property type="component" value="Unassembled WGS sequence"/>
</dbReference>
<evidence type="ECO:0000313" key="5">
    <source>
        <dbReference type="EMBL" id="CAF5171631.1"/>
    </source>
</evidence>
<dbReference type="EMBL" id="CAJOBJ010035168">
    <property type="protein sequence ID" value="CAF4295441.1"/>
    <property type="molecule type" value="Genomic_DNA"/>
</dbReference>
<evidence type="ECO:0000313" key="2">
    <source>
        <dbReference type="EMBL" id="CAF1633692.1"/>
    </source>
</evidence>
<dbReference type="EMBL" id="CAJNOW010014601">
    <property type="protein sequence ID" value="CAF1633692.1"/>
    <property type="molecule type" value="Genomic_DNA"/>
</dbReference>
<dbReference type="Proteomes" id="UP000663834">
    <property type="component" value="Unassembled WGS sequence"/>
</dbReference>